<dbReference type="Gene3D" id="3.60.15.10">
    <property type="entry name" value="Ribonuclease Z/Hydroxyacylglutathione hydrolase-like"/>
    <property type="match status" value="1"/>
</dbReference>
<evidence type="ECO:0000259" key="1">
    <source>
        <dbReference type="SMART" id="SM00849"/>
    </source>
</evidence>
<dbReference type="SMART" id="SM00849">
    <property type="entry name" value="Lactamase_B"/>
    <property type="match status" value="1"/>
</dbReference>
<keyword evidence="3" id="KW-1185">Reference proteome</keyword>
<name>A0AAU9EGW7_9BACT</name>
<reference evidence="3" key="1">
    <citation type="journal article" date="2023" name="Arch. Microbiol.">
        <title>Desulfoferula mesophilus gen. nov. sp. nov., a mesophilic sulfate-reducing bacterium isolated from a brackish lake sediment.</title>
        <authorList>
            <person name="Watanabe T."/>
            <person name="Yabe T."/>
            <person name="Tsuji J.M."/>
            <person name="Fukui M."/>
        </authorList>
    </citation>
    <scope>NUCLEOTIDE SEQUENCE [LARGE SCALE GENOMIC DNA]</scope>
    <source>
        <strain evidence="3">12FAK</strain>
    </source>
</reference>
<evidence type="ECO:0000313" key="3">
    <source>
        <dbReference type="Proteomes" id="UP001366166"/>
    </source>
</evidence>
<accession>A0AAU9EGW7</accession>
<protein>
    <submittedName>
        <fullName evidence="2">MBL fold metallo-hydrolase</fullName>
    </submittedName>
</protein>
<dbReference type="CDD" id="cd07740">
    <property type="entry name" value="metallo-hydrolase-like_MBL-fold"/>
    <property type="match status" value="1"/>
</dbReference>
<sequence>MAALSVRFLGSGDAFGHGGRLQACILLEWANRRVLLDCGATALVSLQRHGVEPDSIDGILISHLHGDHFGGLPYFILDAQLHSKRTRPLPLAGPRGLAARLEQALEVNFPGSSRVQRKFTTPITELAAGPARDWCGMSVRAAEGLHASGAPALALRLEAAGKSVAYTGDTQWVDGLMPLMGGADLLIAEAYFYERPIKYHLSAADVLTRREALAPGRLVFTHMGPDMLAHADEFPGETADDGLTLVL</sequence>
<dbReference type="EMBL" id="AP028679">
    <property type="protein sequence ID" value="BEQ13211.1"/>
    <property type="molecule type" value="Genomic_DNA"/>
</dbReference>
<dbReference type="PANTHER" id="PTHR46018:SF7">
    <property type="entry name" value="RIBONUCLEASE Z"/>
    <property type="match status" value="1"/>
</dbReference>
<proteinExistence type="predicted"/>
<dbReference type="KEGG" id="dmp:FAK_02770"/>
<dbReference type="InterPro" id="IPR036866">
    <property type="entry name" value="RibonucZ/Hydroxyglut_hydro"/>
</dbReference>
<dbReference type="SUPFAM" id="SSF56281">
    <property type="entry name" value="Metallo-hydrolase/oxidoreductase"/>
    <property type="match status" value="1"/>
</dbReference>
<dbReference type="InterPro" id="IPR001279">
    <property type="entry name" value="Metallo-B-lactamas"/>
</dbReference>
<feature type="domain" description="Metallo-beta-lactamase" evidence="1">
    <location>
        <begin position="21"/>
        <end position="222"/>
    </location>
</feature>
<dbReference type="PANTHER" id="PTHR46018">
    <property type="entry name" value="ZINC PHOSPHODIESTERASE ELAC PROTEIN 1"/>
    <property type="match status" value="1"/>
</dbReference>
<organism evidence="2 3">
    <name type="scientific">Desulfoferula mesophila</name>
    <dbReference type="NCBI Taxonomy" id="3058419"/>
    <lineage>
        <taxon>Bacteria</taxon>
        <taxon>Pseudomonadati</taxon>
        <taxon>Thermodesulfobacteriota</taxon>
        <taxon>Desulfarculia</taxon>
        <taxon>Desulfarculales</taxon>
        <taxon>Desulfarculaceae</taxon>
        <taxon>Desulfoferula</taxon>
    </lineage>
</organism>
<gene>
    <name evidence="2" type="ORF">FAK_02770</name>
</gene>
<dbReference type="GO" id="GO:0042781">
    <property type="term" value="F:3'-tRNA processing endoribonuclease activity"/>
    <property type="evidence" value="ECO:0007669"/>
    <property type="project" value="TreeGrafter"/>
</dbReference>
<dbReference type="Pfam" id="PF23023">
    <property type="entry name" value="Anti-Pycsar_Apyc1"/>
    <property type="match status" value="1"/>
</dbReference>
<dbReference type="AlphaFoldDB" id="A0AAU9EGW7"/>
<evidence type="ECO:0000313" key="2">
    <source>
        <dbReference type="EMBL" id="BEQ13211.1"/>
    </source>
</evidence>
<dbReference type="Proteomes" id="UP001366166">
    <property type="component" value="Chromosome"/>
</dbReference>
<dbReference type="RefSeq" id="WP_338604651.1">
    <property type="nucleotide sequence ID" value="NZ_AP028679.1"/>
</dbReference>